<dbReference type="Proteomes" id="UP001203665">
    <property type="component" value="Unassembled WGS sequence"/>
</dbReference>
<keyword evidence="2" id="KW-1185">Reference proteome</keyword>
<protein>
    <submittedName>
        <fullName evidence="1">Uncharacterized protein</fullName>
    </submittedName>
</protein>
<reference evidence="1" key="1">
    <citation type="submission" date="2022-06" db="EMBL/GenBank/DDBJ databases">
        <title>Alkalicoccobacillus porphyridii sp. nov., isolated from a marine red alga, Porphyridium purpureum and reclassification of Shouchella plakortidis and Shouchella gibsonii as Alkalicoccobacillus plakortidis comb. nov. and Alkalicoccobacillus gibsonii comb. nov.</title>
        <authorList>
            <person name="Kim K.H."/>
            <person name="Lee J.K."/>
            <person name="Han D.M."/>
            <person name="Baek J.H."/>
            <person name="Jeon C.O."/>
        </authorList>
    </citation>
    <scope>NUCLEOTIDE SEQUENCE</scope>
    <source>
        <strain evidence="1">DSM 19153</strain>
    </source>
</reference>
<dbReference type="RefSeq" id="WP_251604977.1">
    <property type="nucleotide sequence ID" value="NZ_JAMQJY010000001.1"/>
</dbReference>
<name>A0ABT0XHQ3_9BACI</name>
<organism evidence="1 2">
    <name type="scientific">Alkalicoccobacillus plakortidis</name>
    <dbReference type="NCBI Taxonomy" id="444060"/>
    <lineage>
        <taxon>Bacteria</taxon>
        <taxon>Bacillati</taxon>
        <taxon>Bacillota</taxon>
        <taxon>Bacilli</taxon>
        <taxon>Bacillales</taxon>
        <taxon>Bacillaceae</taxon>
        <taxon>Alkalicoccobacillus</taxon>
    </lineage>
</organism>
<sequence length="62" mass="7318">MEKVIHTVQVKDEALRLPVLRLELDYELMTLHDAIVNEDTSAIEKSKVCLNQLREEWIQLQK</sequence>
<gene>
    <name evidence="1" type="ORF">NDM98_04660</name>
</gene>
<evidence type="ECO:0000313" key="1">
    <source>
        <dbReference type="EMBL" id="MCM2674863.1"/>
    </source>
</evidence>
<proteinExistence type="predicted"/>
<accession>A0ABT0XHQ3</accession>
<comment type="caution">
    <text evidence="1">The sequence shown here is derived from an EMBL/GenBank/DDBJ whole genome shotgun (WGS) entry which is preliminary data.</text>
</comment>
<dbReference type="EMBL" id="JAMQJY010000001">
    <property type="protein sequence ID" value="MCM2674863.1"/>
    <property type="molecule type" value="Genomic_DNA"/>
</dbReference>
<evidence type="ECO:0000313" key="2">
    <source>
        <dbReference type="Proteomes" id="UP001203665"/>
    </source>
</evidence>